<dbReference type="Pfam" id="PF09294">
    <property type="entry name" value="Interfer-bind"/>
    <property type="match status" value="1"/>
</dbReference>
<feature type="region of interest" description="Disordered" evidence="20">
    <location>
        <begin position="329"/>
        <end position="404"/>
    </location>
</feature>
<reference evidence="25" key="1">
    <citation type="submission" date="2025-08" db="UniProtKB">
        <authorList>
            <consortium name="Ensembl"/>
        </authorList>
    </citation>
    <scope>IDENTIFICATION</scope>
</reference>
<keyword evidence="8 22" id="KW-0732">Signal</keyword>
<keyword evidence="26" id="KW-1185">Reference proteome</keyword>
<evidence type="ECO:0000256" key="10">
    <source>
        <dbReference type="ARBA" id="ARBA00022989"/>
    </source>
</evidence>
<feature type="domain" description="Interferon/interleukin receptor" evidence="24">
    <location>
        <begin position="132"/>
        <end position="227"/>
    </location>
</feature>
<dbReference type="AlphaFoldDB" id="A0A8C5K7A5"/>
<dbReference type="GO" id="GO:0005829">
    <property type="term" value="C:cytosol"/>
    <property type="evidence" value="ECO:0007669"/>
    <property type="project" value="Ensembl"/>
</dbReference>
<dbReference type="GO" id="GO:0005929">
    <property type="term" value="C:cilium"/>
    <property type="evidence" value="ECO:0007669"/>
    <property type="project" value="Ensembl"/>
</dbReference>
<feature type="region of interest" description="Disordered" evidence="20">
    <location>
        <begin position="448"/>
        <end position="469"/>
    </location>
</feature>
<keyword evidence="13" id="KW-0675">Receptor</keyword>
<name>A0A8C5K7A5_JACJA</name>
<dbReference type="InterPro" id="IPR003961">
    <property type="entry name" value="FN3_dom"/>
</dbReference>
<dbReference type="InterPro" id="IPR050650">
    <property type="entry name" value="Type-II_Cytokine-TF_Rcpt"/>
</dbReference>
<protein>
    <recommendedName>
        <fullName evidence="17">Interleukin-10 receptor subunit alpha</fullName>
    </recommendedName>
    <alternativeName>
        <fullName evidence="19">CDw210a</fullName>
    </alternativeName>
    <alternativeName>
        <fullName evidence="18">Interleukin-10 receptor subunit 1</fullName>
    </alternativeName>
</protein>
<dbReference type="InterPro" id="IPR013783">
    <property type="entry name" value="Ig-like_fold"/>
</dbReference>
<dbReference type="GO" id="GO:0060729">
    <property type="term" value="P:intestinal epithelial structure maintenance"/>
    <property type="evidence" value="ECO:0007669"/>
    <property type="project" value="Ensembl"/>
</dbReference>
<evidence type="ECO:0000256" key="18">
    <source>
        <dbReference type="ARBA" id="ARBA00077625"/>
    </source>
</evidence>
<evidence type="ECO:0000256" key="11">
    <source>
        <dbReference type="ARBA" id="ARBA00023136"/>
    </source>
</evidence>
<comment type="similarity">
    <text evidence="3">Belongs to the type II cytokine receptor family.</text>
</comment>
<evidence type="ECO:0000256" key="22">
    <source>
        <dbReference type="SAM" id="SignalP"/>
    </source>
</evidence>
<dbReference type="Pfam" id="PF01108">
    <property type="entry name" value="Tissue_fac"/>
    <property type="match status" value="1"/>
</dbReference>
<dbReference type="GO" id="GO:0010507">
    <property type="term" value="P:negative regulation of autophagy"/>
    <property type="evidence" value="ECO:0007669"/>
    <property type="project" value="Ensembl"/>
</dbReference>
<feature type="compositionally biased region" description="Low complexity" evidence="20">
    <location>
        <begin position="358"/>
        <end position="370"/>
    </location>
</feature>
<dbReference type="GO" id="GO:0046427">
    <property type="term" value="P:positive regulation of receptor signaling pathway via JAK-STAT"/>
    <property type="evidence" value="ECO:0007669"/>
    <property type="project" value="Ensembl"/>
</dbReference>
<keyword evidence="14" id="KW-0325">Glycoprotein</keyword>
<dbReference type="GO" id="GO:0050728">
    <property type="term" value="P:negative regulation of inflammatory response"/>
    <property type="evidence" value="ECO:0007669"/>
    <property type="project" value="Ensembl"/>
</dbReference>
<keyword evidence="5" id="KW-0963">Cytoplasm</keyword>
<feature type="compositionally biased region" description="Polar residues" evidence="20">
    <location>
        <begin position="386"/>
        <end position="395"/>
    </location>
</feature>
<dbReference type="Ensembl" id="ENSJJAT00000011133.1">
    <property type="protein sequence ID" value="ENSJJAP00000004869.1"/>
    <property type="gene ID" value="ENSJJAG00000009858.1"/>
</dbReference>
<dbReference type="InterPro" id="IPR015373">
    <property type="entry name" value="Interferon/interleukin_rcp_dom"/>
</dbReference>
<sequence length="576" mass="63570">MLARLLLSLAALGGPRWSSGAHGTELPSPPSVWFEAKFFQHILHWSPIPNQSNSTYYEVAILKYGKEDWQLLPNCSQRLVLSCDLTLFTLDLYRSFGYWARVRAMEGSQHSNWTITKTRFTMDEVTLTVGSVKLEVHKDFILGTIQPPRPQITPEGDAYENIFEFFRQYKIAIRKVPENMFTVYTVPHENFNLSVPGKWGEFCVKVKPSVASRTNKAEWSEEQCLRLSQQYLTVTNLSIFFTLFLLLCGGLVFLALQNYVRSKGKLPAVLDFKKPDPFIPNNLPCPEIYNTIHILGPEAFLKVSPEPRDSDLHGSTDSGFGSCKPSLQTEEPPFLLPGPEPQSQGTLGKGESPELQDSHSNGSSNSTDSGICLQEPSLHRGPGLSWDQQVRSASHSQDDSGIGLVQNSEGKLEHTQCQSALGHISILEPKVPEAEDPAVMTFQGYLKQTRPTEETASSGGSLDENPLTNDLGPKPWTCLQAETGWPLPALAKGYLKQDSPGLGVAPTRAAAGQWNQLTEEWPLLALASCEDLSLTSWRFTHGLGSLDCVVAPIGLLGSFDSDLVNLSHISSLNSKE</sequence>
<evidence type="ECO:0000256" key="15">
    <source>
        <dbReference type="ARBA" id="ARBA00056745"/>
    </source>
</evidence>
<evidence type="ECO:0000256" key="17">
    <source>
        <dbReference type="ARBA" id="ARBA00073010"/>
    </source>
</evidence>
<dbReference type="GO" id="GO:0140105">
    <property type="term" value="P:interleukin-10-mediated signaling pathway"/>
    <property type="evidence" value="ECO:0007669"/>
    <property type="project" value="Ensembl"/>
</dbReference>
<keyword evidence="12" id="KW-1015">Disulfide bond</keyword>
<feature type="compositionally biased region" description="Polar residues" evidence="20">
    <location>
        <begin position="315"/>
        <end position="324"/>
    </location>
</feature>
<dbReference type="GeneID" id="101605451"/>
<dbReference type="GO" id="GO:0070086">
    <property type="term" value="P:ubiquitin-dependent endocytosis"/>
    <property type="evidence" value="ECO:0007669"/>
    <property type="project" value="Ensembl"/>
</dbReference>
<dbReference type="Gene3D" id="2.60.40.10">
    <property type="entry name" value="Immunoglobulins"/>
    <property type="match status" value="2"/>
</dbReference>
<feature type="signal peptide" evidence="22">
    <location>
        <begin position="1"/>
        <end position="20"/>
    </location>
</feature>
<keyword evidence="11 21" id="KW-0472">Membrane</keyword>
<dbReference type="OMA" id="TGQWNQP"/>
<dbReference type="FunFam" id="2.60.40.10:FF:000348">
    <property type="entry name" value="Interleukin 20 receptor subunit alpha"/>
    <property type="match status" value="1"/>
</dbReference>
<evidence type="ECO:0000256" key="5">
    <source>
        <dbReference type="ARBA" id="ARBA00022490"/>
    </source>
</evidence>
<dbReference type="PANTHER" id="PTHR20859">
    <property type="entry name" value="INTERFERON/INTERLEUKIN RECEPTOR"/>
    <property type="match status" value="1"/>
</dbReference>
<evidence type="ECO:0000256" key="9">
    <source>
        <dbReference type="ARBA" id="ARBA00022843"/>
    </source>
</evidence>
<keyword evidence="4" id="KW-1003">Cell membrane</keyword>
<dbReference type="GeneTree" id="ENSGT00510000048847"/>
<dbReference type="CTD" id="3587"/>
<comment type="function">
    <text evidence="15">Cell surface receptor for the cytokine IL10 that participates in IL10-mediated anti-inflammatory functions, limiting excessive tissue disruption caused by inflammation. Upon binding to IL10, induces a conformational change in IL10RB, allowing IL10RB to bind IL10 as well. In turn, the heterotetrameric assembly complex, composed of two subunits of IL10RA and IL10RB, activates the kinases JAK1 and TYK2 that are constitutively associated with IL10RA and IL10RB respectively. These kinases then phosphorylate specific tyrosine residues in the intracellular domain in IL10RA leading to the recruitment and subsequent phosphorylation of STAT3. Once phosphorylated, STAT3 homodimerizes, translocates to the nucleus and activates the expression of anti-inflammatory genes. In addition, IL10RA-mediated activation of STAT3 inhibits starvation-induced autophagy.</text>
</comment>
<comment type="subcellular location">
    <subcellularLocation>
        <location evidence="1">Cell membrane</location>
        <topology evidence="1">Single-pass type I membrane protein</topology>
    </subcellularLocation>
    <subcellularLocation>
        <location evidence="2">Cytoplasm</location>
    </subcellularLocation>
</comment>
<evidence type="ECO:0000256" key="6">
    <source>
        <dbReference type="ARBA" id="ARBA00022553"/>
    </source>
</evidence>
<evidence type="ECO:0000259" key="24">
    <source>
        <dbReference type="Pfam" id="PF09294"/>
    </source>
</evidence>
<feature type="chain" id="PRO_5034357930" description="Interleukin-10 receptor subunit alpha" evidence="22">
    <location>
        <begin position="21"/>
        <end position="576"/>
    </location>
</feature>
<evidence type="ECO:0000313" key="26">
    <source>
        <dbReference type="Proteomes" id="UP000694385"/>
    </source>
</evidence>
<feature type="compositionally biased region" description="Basic and acidic residues" evidence="20">
    <location>
        <begin position="305"/>
        <end position="314"/>
    </location>
</feature>
<evidence type="ECO:0000256" key="19">
    <source>
        <dbReference type="ARBA" id="ARBA00083207"/>
    </source>
</evidence>
<evidence type="ECO:0000256" key="4">
    <source>
        <dbReference type="ARBA" id="ARBA00022475"/>
    </source>
</evidence>
<feature type="transmembrane region" description="Helical" evidence="21">
    <location>
        <begin position="237"/>
        <end position="256"/>
    </location>
</feature>
<evidence type="ECO:0000256" key="20">
    <source>
        <dbReference type="SAM" id="MobiDB-lite"/>
    </source>
</evidence>
<proteinExistence type="inferred from homology"/>
<organism evidence="25 26">
    <name type="scientific">Jaculus jaculus</name>
    <name type="common">Lesser Egyptian jerboa</name>
    <dbReference type="NCBI Taxonomy" id="51337"/>
    <lineage>
        <taxon>Eukaryota</taxon>
        <taxon>Metazoa</taxon>
        <taxon>Chordata</taxon>
        <taxon>Craniata</taxon>
        <taxon>Vertebrata</taxon>
        <taxon>Euteleostomi</taxon>
        <taxon>Mammalia</taxon>
        <taxon>Eutheria</taxon>
        <taxon>Euarchontoglires</taxon>
        <taxon>Glires</taxon>
        <taxon>Rodentia</taxon>
        <taxon>Myomorpha</taxon>
        <taxon>Dipodoidea</taxon>
        <taxon>Dipodidae</taxon>
        <taxon>Dipodinae</taxon>
        <taxon>Jaculus</taxon>
    </lineage>
</organism>
<evidence type="ECO:0000256" key="2">
    <source>
        <dbReference type="ARBA" id="ARBA00004496"/>
    </source>
</evidence>
<evidence type="ECO:0000256" key="13">
    <source>
        <dbReference type="ARBA" id="ARBA00023170"/>
    </source>
</evidence>
<evidence type="ECO:0000256" key="14">
    <source>
        <dbReference type="ARBA" id="ARBA00023180"/>
    </source>
</evidence>
<gene>
    <name evidence="25" type="primary">Il10ra</name>
</gene>
<dbReference type="SUPFAM" id="SSF49265">
    <property type="entry name" value="Fibronectin type III"/>
    <property type="match status" value="2"/>
</dbReference>
<evidence type="ECO:0000313" key="25">
    <source>
        <dbReference type="Ensembl" id="ENSJJAP00000004869.1"/>
    </source>
</evidence>
<keyword evidence="9" id="KW-0832">Ubl conjugation</keyword>
<dbReference type="FunFam" id="2.60.40.10:FF:001488">
    <property type="entry name" value="Interleukin-10 receptor subunit alpha"/>
    <property type="match status" value="1"/>
</dbReference>
<feature type="region of interest" description="Disordered" evidence="20">
    <location>
        <begin position="305"/>
        <end position="324"/>
    </location>
</feature>
<dbReference type="OrthoDB" id="9886749at2759"/>
<keyword evidence="10 21" id="KW-1133">Transmembrane helix</keyword>
<dbReference type="PANTHER" id="PTHR20859:SF90">
    <property type="entry name" value="INTERLEUKIN-10 RECEPTOR SUBUNIT ALPHA"/>
    <property type="match status" value="1"/>
</dbReference>
<reference evidence="25" key="2">
    <citation type="submission" date="2025-09" db="UniProtKB">
        <authorList>
            <consortium name="Ensembl"/>
        </authorList>
    </citation>
    <scope>IDENTIFICATION</scope>
</reference>
<evidence type="ECO:0000256" key="1">
    <source>
        <dbReference type="ARBA" id="ARBA00004251"/>
    </source>
</evidence>
<accession>A0A8C5K7A5</accession>
<keyword evidence="6" id="KW-0597">Phosphoprotein</keyword>
<comment type="subunit">
    <text evidence="16">Interacts with IL10. Interacts with IL10RB. Interacts (via its cytoplasmic domain) with JAK1 (via N-terminus). Interacts with BTRC; this interaction leads to IL10RA ubiquitination and subsequent degradation. Interacts with STAT3.</text>
</comment>
<evidence type="ECO:0000256" key="7">
    <source>
        <dbReference type="ARBA" id="ARBA00022692"/>
    </source>
</evidence>
<evidence type="ECO:0000256" key="12">
    <source>
        <dbReference type="ARBA" id="ARBA00023157"/>
    </source>
</evidence>
<dbReference type="GO" id="GO:0016324">
    <property type="term" value="C:apical plasma membrane"/>
    <property type="evidence" value="ECO:0007669"/>
    <property type="project" value="Ensembl"/>
</dbReference>
<dbReference type="GO" id="GO:0005654">
    <property type="term" value="C:nucleoplasm"/>
    <property type="evidence" value="ECO:0007669"/>
    <property type="project" value="Ensembl"/>
</dbReference>
<keyword evidence="7 21" id="KW-0812">Transmembrane</keyword>
<dbReference type="InterPro" id="IPR036116">
    <property type="entry name" value="FN3_sf"/>
</dbReference>
<evidence type="ECO:0000256" key="8">
    <source>
        <dbReference type="ARBA" id="ARBA00022729"/>
    </source>
</evidence>
<dbReference type="GO" id="GO:0004920">
    <property type="term" value="F:interleukin-10 receptor activity"/>
    <property type="evidence" value="ECO:0007669"/>
    <property type="project" value="Ensembl"/>
</dbReference>
<evidence type="ECO:0000256" key="21">
    <source>
        <dbReference type="SAM" id="Phobius"/>
    </source>
</evidence>
<dbReference type="Proteomes" id="UP000694385">
    <property type="component" value="Unassembled WGS sequence"/>
</dbReference>
<feature type="domain" description="Fibronectin type-III" evidence="23">
    <location>
        <begin position="8"/>
        <end position="113"/>
    </location>
</feature>
<evidence type="ECO:0000259" key="23">
    <source>
        <dbReference type="Pfam" id="PF01108"/>
    </source>
</evidence>
<evidence type="ECO:0000256" key="16">
    <source>
        <dbReference type="ARBA" id="ARBA00061768"/>
    </source>
</evidence>
<evidence type="ECO:0000256" key="3">
    <source>
        <dbReference type="ARBA" id="ARBA00005399"/>
    </source>
</evidence>